<gene>
    <name evidence="3" type="ORF">NADFUDRAFT_44637</name>
</gene>
<evidence type="ECO:0000313" key="4">
    <source>
        <dbReference type="Proteomes" id="UP000095009"/>
    </source>
</evidence>
<dbReference type="Gene3D" id="3.40.50.1240">
    <property type="entry name" value="Phosphoglycerate mutase-like"/>
    <property type="match status" value="1"/>
</dbReference>
<evidence type="ECO:0000313" key="3">
    <source>
        <dbReference type="EMBL" id="ODQ67934.1"/>
    </source>
</evidence>
<dbReference type="GO" id="GO:0003993">
    <property type="term" value="F:acid phosphatase activity"/>
    <property type="evidence" value="ECO:0007669"/>
    <property type="project" value="TreeGrafter"/>
</dbReference>
<dbReference type="PANTHER" id="PTHR20963">
    <property type="entry name" value="MULTIPLE INOSITOL POLYPHOSPHATE PHOSPHATASE-RELATED"/>
    <property type="match status" value="1"/>
</dbReference>
<dbReference type="Pfam" id="PF00328">
    <property type="entry name" value="His_Phos_2"/>
    <property type="match status" value="1"/>
</dbReference>
<dbReference type="STRING" id="857566.A0A1E3PRR9"/>
<dbReference type="OrthoDB" id="6509975at2759"/>
<name>A0A1E3PRR9_9ASCO</name>
<keyword evidence="4" id="KW-1185">Reference proteome</keyword>
<feature type="transmembrane region" description="Helical" evidence="2">
    <location>
        <begin position="46"/>
        <end position="71"/>
    </location>
</feature>
<dbReference type="CDD" id="cd07061">
    <property type="entry name" value="HP_HAP_like"/>
    <property type="match status" value="1"/>
</dbReference>
<dbReference type="EMBL" id="KV454406">
    <property type="protein sequence ID" value="ODQ67934.1"/>
    <property type="molecule type" value="Genomic_DNA"/>
</dbReference>
<sequence length="546" mass="61686">MESQSAPQGVILPVSEKQPEFDQATLECQFEELKPSRFTRLKSCKLYDIVLISFSIISALYMATNLVSFVYQSRSSSTNPITDLVSPDLSARDLKATTFGDESFVAKHHWGTISEYYTGGSNFPGIEGDGLGIPEQCSLDQIHVLHRHAERYPASYAAKPMKAIAKKLKTHFENSTYEPLPPFEWLKTWNYTLGTELLTPKGVATEFSSGSKFWSDYGQALFKTDQQFYSPKINTYSNGTQRPIPVIRAPPHPAWAAGFFGQYAGQPYTEKDASKLYELVLQDETDGNNNTMASWYTCSIPDDKFPGLPKVDEWVNYYLNETVIRLQNYLPGINLTNTEVYNMQQICTFETASIGYSSFCDLFSDEEWQGYEYVDDLEIYYWDSFGSGEYATVFGAGWASEFIARLEGKLITTPANGVNVTLTNNTETFPVNQPFYLDMSHDLDIIFMLTVMDLDFLKQELSSTSMDPARQFMVSRLVPFGARLVFEVLGCGSDRYIRAKLNDRVLPLGSMKYCPKDSEGLCPFNDFVKSLKASIESIDFDKLCTH</sequence>
<dbReference type="Proteomes" id="UP000095009">
    <property type="component" value="Unassembled WGS sequence"/>
</dbReference>
<dbReference type="PANTHER" id="PTHR20963:SF43">
    <property type="entry name" value="PUTATIVE (AFU_ORTHOLOGUE AFUA_7G01240)-RELATED"/>
    <property type="match status" value="1"/>
</dbReference>
<keyword evidence="1" id="KW-0378">Hydrolase</keyword>
<evidence type="ECO:0000256" key="1">
    <source>
        <dbReference type="ARBA" id="ARBA00022801"/>
    </source>
</evidence>
<keyword evidence="2" id="KW-0472">Membrane</keyword>
<dbReference type="InterPro" id="IPR029033">
    <property type="entry name" value="His_PPase_superfam"/>
</dbReference>
<accession>A0A1E3PRR9</accession>
<organism evidence="3 4">
    <name type="scientific">Nadsonia fulvescens var. elongata DSM 6958</name>
    <dbReference type="NCBI Taxonomy" id="857566"/>
    <lineage>
        <taxon>Eukaryota</taxon>
        <taxon>Fungi</taxon>
        <taxon>Dikarya</taxon>
        <taxon>Ascomycota</taxon>
        <taxon>Saccharomycotina</taxon>
        <taxon>Dipodascomycetes</taxon>
        <taxon>Dipodascales</taxon>
        <taxon>Dipodascales incertae sedis</taxon>
        <taxon>Nadsonia</taxon>
    </lineage>
</organism>
<protein>
    <submittedName>
        <fullName evidence="3">Phosphoglycerate mutase-like protein</fullName>
    </submittedName>
</protein>
<evidence type="ECO:0000256" key="2">
    <source>
        <dbReference type="SAM" id="Phobius"/>
    </source>
</evidence>
<proteinExistence type="predicted"/>
<dbReference type="SUPFAM" id="SSF53254">
    <property type="entry name" value="Phosphoglycerate mutase-like"/>
    <property type="match status" value="1"/>
</dbReference>
<reference evidence="3 4" key="1">
    <citation type="journal article" date="2016" name="Proc. Natl. Acad. Sci. U.S.A.">
        <title>Comparative genomics of biotechnologically important yeasts.</title>
        <authorList>
            <person name="Riley R."/>
            <person name="Haridas S."/>
            <person name="Wolfe K.H."/>
            <person name="Lopes M.R."/>
            <person name="Hittinger C.T."/>
            <person name="Goeker M."/>
            <person name="Salamov A.A."/>
            <person name="Wisecaver J.H."/>
            <person name="Long T.M."/>
            <person name="Calvey C.H."/>
            <person name="Aerts A.L."/>
            <person name="Barry K.W."/>
            <person name="Choi C."/>
            <person name="Clum A."/>
            <person name="Coughlan A.Y."/>
            <person name="Deshpande S."/>
            <person name="Douglass A.P."/>
            <person name="Hanson S.J."/>
            <person name="Klenk H.-P."/>
            <person name="LaButti K.M."/>
            <person name="Lapidus A."/>
            <person name="Lindquist E.A."/>
            <person name="Lipzen A.M."/>
            <person name="Meier-Kolthoff J.P."/>
            <person name="Ohm R.A."/>
            <person name="Otillar R.P."/>
            <person name="Pangilinan J.L."/>
            <person name="Peng Y."/>
            <person name="Rokas A."/>
            <person name="Rosa C.A."/>
            <person name="Scheuner C."/>
            <person name="Sibirny A.A."/>
            <person name="Slot J.C."/>
            <person name="Stielow J.B."/>
            <person name="Sun H."/>
            <person name="Kurtzman C.P."/>
            <person name="Blackwell M."/>
            <person name="Grigoriev I.V."/>
            <person name="Jeffries T.W."/>
        </authorList>
    </citation>
    <scope>NUCLEOTIDE SEQUENCE [LARGE SCALE GENOMIC DNA]</scope>
    <source>
        <strain evidence="3 4">DSM 6958</strain>
    </source>
</reference>
<keyword evidence="2" id="KW-0812">Transmembrane</keyword>
<keyword evidence="2" id="KW-1133">Transmembrane helix</keyword>
<dbReference type="AlphaFoldDB" id="A0A1E3PRR9"/>
<dbReference type="InterPro" id="IPR000560">
    <property type="entry name" value="His_Pase_clade-2"/>
</dbReference>